<comment type="subcellular location">
    <subcellularLocation>
        <location evidence="1 6">Nucleus</location>
    </subcellularLocation>
</comment>
<dbReference type="PROSITE" id="PS51754">
    <property type="entry name" value="OVATE"/>
    <property type="match status" value="1"/>
</dbReference>
<evidence type="ECO:0000256" key="7">
    <source>
        <dbReference type="SAM" id="MobiDB-lite"/>
    </source>
</evidence>
<dbReference type="GO" id="GO:0045892">
    <property type="term" value="P:negative regulation of DNA-templated transcription"/>
    <property type="evidence" value="ECO:0007669"/>
    <property type="project" value="UniProtKB-UniRule"/>
</dbReference>
<keyword evidence="2 6" id="KW-0678">Repressor</keyword>
<dbReference type="GO" id="GO:0005634">
    <property type="term" value="C:nucleus"/>
    <property type="evidence" value="ECO:0007669"/>
    <property type="project" value="UniProtKB-SubCell"/>
</dbReference>
<feature type="region of interest" description="Disordered" evidence="7">
    <location>
        <begin position="24"/>
        <end position="85"/>
    </location>
</feature>
<protein>
    <recommendedName>
        <fullName evidence="6">Transcription repressor</fullName>
    </recommendedName>
    <alternativeName>
        <fullName evidence="6">Ovate family protein</fullName>
    </alternativeName>
</protein>
<dbReference type="OrthoDB" id="1928390at2759"/>
<keyword evidence="5 6" id="KW-0539">Nucleus</keyword>
<accession>A0A5A7R6D7</accession>
<evidence type="ECO:0000256" key="2">
    <source>
        <dbReference type="ARBA" id="ARBA00022491"/>
    </source>
</evidence>
<evidence type="ECO:0000259" key="8">
    <source>
        <dbReference type="PROSITE" id="PS51754"/>
    </source>
</evidence>
<keyword evidence="4 6" id="KW-0804">Transcription</keyword>
<dbReference type="InterPro" id="IPR006458">
    <property type="entry name" value="Ovate_C"/>
</dbReference>
<dbReference type="PANTHER" id="PTHR33057">
    <property type="entry name" value="TRANSCRIPTION REPRESSOR OFP7-RELATED"/>
    <property type="match status" value="1"/>
</dbReference>
<comment type="caution">
    <text evidence="9">The sequence shown here is derived from an EMBL/GenBank/DDBJ whole genome shotgun (WGS) entry which is preliminary data.</text>
</comment>
<gene>
    <name evidence="9" type="ORF">STAS_30544</name>
</gene>
<dbReference type="AlphaFoldDB" id="A0A5A7R6D7"/>
<proteinExistence type="predicted"/>
<feature type="domain" description="OVATE" evidence="8">
    <location>
        <begin position="104"/>
        <end position="163"/>
    </location>
</feature>
<dbReference type="PANTHER" id="PTHR33057:SF138">
    <property type="entry name" value="TRANSCRIPTION REPRESSOR OFP10"/>
    <property type="match status" value="1"/>
</dbReference>
<evidence type="ECO:0000256" key="6">
    <source>
        <dbReference type="RuleBase" id="RU367028"/>
    </source>
</evidence>
<organism evidence="9 10">
    <name type="scientific">Striga asiatica</name>
    <name type="common">Asiatic witchweed</name>
    <name type="synonym">Buchnera asiatica</name>
    <dbReference type="NCBI Taxonomy" id="4170"/>
    <lineage>
        <taxon>Eukaryota</taxon>
        <taxon>Viridiplantae</taxon>
        <taxon>Streptophyta</taxon>
        <taxon>Embryophyta</taxon>
        <taxon>Tracheophyta</taxon>
        <taxon>Spermatophyta</taxon>
        <taxon>Magnoliopsida</taxon>
        <taxon>eudicotyledons</taxon>
        <taxon>Gunneridae</taxon>
        <taxon>Pentapetalae</taxon>
        <taxon>asterids</taxon>
        <taxon>lamiids</taxon>
        <taxon>Lamiales</taxon>
        <taxon>Orobanchaceae</taxon>
        <taxon>Buchnereae</taxon>
        <taxon>Striga</taxon>
    </lineage>
</organism>
<keyword evidence="3 6" id="KW-0805">Transcription regulation</keyword>
<dbReference type="Pfam" id="PF04844">
    <property type="entry name" value="Ovate"/>
    <property type="match status" value="1"/>
</dbReference>
<feature type="compositionally biased region" description="Basic and acidic residues" evidence="7">
    <location>
        <begin position="58"/>
        <end position="73"/>
    </location>
</feature>
<evidence type="ECO:0000313" key="10">
    <source>
        <dbReference type="Proteomes" id="UP000325081"/>
    </source>
</evidence>
<comment type="function">
    <text evidence="6">Transcriptional repressor that regulates multiple aspects of plant growth and development.</text>
</comment>
<dbReference type="EMBL" id="BKCP01010514">
    <property type="protein sequence ID" value="GER53059.1"/>
    <property type="molecule type" value="Genomic_DNA"/>
</dbReference>
<dbReference type="NCBIfam" id="TIGR01568">
    <property type="entry name" value="A_thal_3678"/>
    <property type="match status" value="1"/>
</dbReference>
<reference evidence="10" key="1">
    <citation type="journal article" date="2019" name="Curr. Biol.">
        <title>Genome Sequence of Striga asiatica Provides Insight into the Evolution of Plant Parasitism.</title>
        <authorList>
            <person name="Yoshida S."/>
            <person name="Kim S."/>
            <person name="Wafula E.K."/>
            <person name="Tanskanen J."/>
            <person name="Kim Y.M."/>
            <person name="Honaas L."/>
            <person name="Yang Z."/>
            <person name="Spallek T."/>
            <person name="Conn C.E."/>
            <person name="Ichihashi Y."/>
            <person name="Cheong K."/>
            <person name="Cui S."/>
            <person name="Der J.P."/>
            <person name="Gundlach H."/>
            <person name="Jiao Y."/>
            <person name="Hori C."/>
            <person name="Ishida J.K."/>
            <person name="Kasahara H."/>
            <person name="Kiba T."/>
            <person name="Kim M.S."/>
            <person name="Koo N."/>
            <person name="Laohavisit A."/>
            <person name="Lee Y.H."/>
            <person name="Lumba S."/>
            <person name="McCourt P."/>
            <person name="Mortimer J.C."/>
            <person name="Mutuku J.M."/>
            <person name="Nomura T."/>
            <person name="Sasaki-Sekimoto Y."/>
            <person name="Seto Y."/>
            <person name="Wang Y."/>
            <person name="Wakatake T."/>
            <person name="Sakakibara H."/>
            <person name="Demura T."/>
            <person name="Yamaguchi S."/>
            <person name="Yoneyama K."/>
            <person name="Manabe R.I."/>
            <person name="Nelson D.C."/>
            <person name="Schulman A.H."/>
            <person name="Timko M.P."/>
            <person name="dePamphilis C.W."/>
            <person name="Choi D."/>
            <person name="Shirasu K."/>
        </authorList>
    </citation>
    <scope>NUCLEOTIDE SEQUENCE [LARGE SCALE GENOMIC DNA]</scope>
    <source>
        <strain evidence="10">cv. UVA1</strain>
    </source>
</reference>
<dbReference type="InterPro" id="IPR038933">
    <property type="entry name" value="Ovate"/>
</dbReference>
<evidence type="ECO:0000313" key="9">
    <source>
        <dbReference type="EMBL" id="GER53059.1"/>
    </source>
</evidence>
<sequence length="189" mass="20348">MCPCKIPKWKSILTAKTGCVCGPKSTDIIQPTQRPKTPKIPDQKPIHRPFSSGASTKGDWKPATDSDEPDHRAASGGGSLLPERSSSKTVAAAGCHKIHDSLAVVKDSDDPYLDFRRSMLQMIFAHEIYSTADLQQLLDCFLRLNSPRHHETIVRAFVEICSGGGSATGEVAEPVFPVGCSCEGQGVDS</sequence>
<keyword evidence="10" id="KW-1185">Reference proteome</keyword>
<dbReference type="Proteomes" id="UP000325081">
    <property type="component" value="Unassembled WGS sequence"/>
</dbReference>
<evidence type="ECO:0000256" key="4">
    <source>
        <dbReference type="ARBA" id="ARBA00023163"/>
    </source>
</evidence>
<evidence type="ECO:0000256" key="5">
    <source>
        <dbReference type="ARBA" id="ARBA00023242"/>
    </source>
</evidence>
<name>A0A5A7R6D7_STRAF</name>
<evidence type="ECO:0000256" key="3">
    <source>
        <dbReference type="ARBA" id="ARBA00023015"/>
    </source>
</evidence>
<evidence type="ECO:0000256" key="1">
    <source>
        <dbReference type="ARBA" id="ARBA00004123"/>
    </source>
</evidence>